<name>L7FGV8_STRT8</name>
<reference evidence="1 2" key="1">
    <citation type="journal article" date="2011" name="Plasmid">
        <title>Streptomyces turgidiscabies Car8 contains a modular pathogenicity island that shares virulence genes with other actinobacterial plant pathogens.</title>
        <authorList>
            <person name="Huguet-Tapia J.C."/>
            <person name="Badger J.H."/>
            <person name="Loria R."/>
            <person name="Pettis G.S."/>
        </authorList>
    </citation>
    <scope>NUCLEOTIDE SEQUENCE [LARGE SCALE GENOMIC DNA]</scope>
    <source>
        <strain evidence="1 2">Car8</strain>
    </source>
</reference>
<sequence>MVEAWTALVVAVLLFVGAPLAGVFAARWAY</sequence>
<gene>
    <name evidence="1" type="ORF">STRTUCAR8_00652</name>
</gene>
<proteinExistence type="predicted"/>
<evidence type="ECO:0000313" key="1">
    <source>
        <dbReference type="EMBL" id="ELP70557.1"/>
    </source>
</evidence>
<keyword evidence="2" id="KW-1185">Reference proteome</keyword>
<evidence type="ECO:0000313" key="2">
    <source>
        <dbReference type="Proteomes" id="UP000010931"/>
    </source>
</evidence>
<organism evidence="1 2">
    <name type="scientific">Streptomyces turgidiscabies (strain Car8)</name>
    <dbReference type="NCBI Taxonomy" id="698760"/>
    <lineage>
        <taxon>Bacteria</taxon>
        <taxon>Bacillati</taxon>
        <taxon>Actinomycetota</taxon>
        <taxon>Actinomycetes</taxon>
        <taxon>Kitasatosporales</taxon>
        <taxon>Streptomycetaceae</taxon>
        <taxon>Streptomyces</taxon>
    </lineage>
</organism>
<protein>
    <submittedName>
        <fullName evidence="1">Uncharacterized protein</fullName>
    </submittedName>
</protein>
<dbReference type="AlphaFoldDB" id="L7FGV8"/>
<dbReference type="EMBL" id="AEJB01000063">
    <property type="protein sequence ID" value="ELP70557.1"/>
    <property type="molecule type" value="Genomic_DNA"/>
</dbReference>
<feature type="non-terminal residue" evidence="1">
    <location>
        <position position="30"/>
    </location>
</feature>
<dbReference type="Proteomes" id="UP000010931">
    <property type="component" value="Unassembled WGS sequence"/>
</dbReference>
<accession>L7FGV8</accession>
<comment type="caution">
    <text evidence="1">The sequence shown here is derived from an EMBL/GenBank/DDBJ whole genome shotgun (WGS) entry which is preliminary data.</text>
</comment>